<dbReference type="GO" id="GO:0003677">
    <property type="term" value="F:DNA binding"/>
    <property type="evidence" value="ECO:0007669"/>
    <property type="project" value="UniProtKB-KW"/>
</dbReference>
<accession>A0A2P7RR38</accession>
<dbReference type="AlphaFoldDB" id="A0A2P7RR38"/>
<dbReference type="RefSeq" id="WP_106775178.1">
    <property type="nucleotide sequence ID" value="NZ_PXYK01000036.1"/>
</dbReference>
<dbReference type="InterPro" id="IPR001387">
    <property type="entry name" value="Cro/C1-type_HTH"/>
</dbReference>
<dbReference type="Pfam" id="PF01381">
    <property type="entry name" value="HTH_3"/>
    <property type="match status" value="1"/>
</dbReference>
<organism evidence="3 4">
    <name type="scientific">Kumtagia ephedrae</name>
    <dbReference type="NCBI Taxonomy" id="2116701"/>
    <lineage>
        <taxon>Bacteria</taxon>
        <taxon>Pseudomonadati</taxon>
        <taxon>Pseudomonadota</taxon>
        <taxon>Alphaproteobacteria</taxon>
        <taxon>Hyphomicrobiales</taxon>
        <taxon>Phyllobacteriaceae</taxon>
        <taxon>Kumtagia</taxon>
    </lineage>
</organism>
<name>A0A2P7RR38_9HYPH</name>
<evidence type="ECO:0000313" key="3">
    <source>
        <dbReference type="EMBL" id="PSJ52688.1"/>
    </source>
</evidence>
<dbReference type="Gene3D" id="2.60.120.10">
    <property type="entry name" value="Jelly Rolls"/>
    <property type="match status" value="1"/>
</dbReference>
<protein>
    <submittedName>
        <fullName evidence="3">LacI family transcriptional regulator</fullName>
    </submittedName>
</protein>
<proteinExistence type="predicted"/>
<feature type="domain" description="HTH cro/C1-type" evidence="2">
    <location>
        <begin position="16"/>
        <end position="70"/>
    </location>
</feature>
<dbReference type="PROSITE" id="PS50943">
    <property type="entry name" value="HTH_CROC1"/>
    <property type="match status" value="1"/>
</dbReference>
<dbReference type="OrthoDB" id="189170at2"/>
<reference evidence="3" key="1">
    <citation type="submission" date="2018-03" db="EMBL/GenBank/DDBJ databases">
        <title>The draft genome of Mesorhizobium sp. 6GN-30.</title>
        <authorList>
            <person name="Liu L."/>
            <person name="Li L."/>
            <person name="Wang T."/>
            <person name="Zhang X."/>
            <person name="Liang L."/>
        </authorList>
    </citation>
    <scope>NUCLEOTIDE SEQUENCE [LARGE SCALE GENOMIC DNA]</scope>
    <source>
        <strain evidence="3">6GN30</strain>
    </source>
</reference>
<dbReference type="EMBL" id="PXYK01000036">
    <property type="protein sequence ID" value="PSJ52688.1"/>
    <property type="molecule type" value="Genomic_DNA"/>
</dbReference>
<keyword evidence="1" id="KW-0238">DNA-binding</keyword>
<dbReference type="PANTHER" id="PTHR46797">
    <property type="entry name" value="HTH-TYPE TRANSCRIPTIONAL REGULATOR"/>
    <property type="match status" value="1"/>
</dbReference>
<dbReference type="CDD" id="cd00093">
    <property type="entry name" value="HTH_XRE"/>
    <property type="match status" value="1"/>
</dbReference>
<dbReference type="GO" id="GO:0003700">
    <property type="term" value="F:DNA-binding transcription factor activity"/>
    <property type="evidence" value="ECO:0007669"/>
    <property type="project" value="TreeGrafter"/>
</dbReference>
<dbReference type="SUPFAM" id="SSF51182">
    <property type="entry name" value="RmlC-like cupins"/>
    <property type="match status" value="1"/>
</dbReference>
<dbReference type="InterPro" id="IPR014710">
    <property type="entry name" value="RmlC-like_jellyroll"/>
</dbReference>
<dbReference type="PANTHER" id="PTHR46797:SF10">
    <property type="entry name" value="BLR1115 PROTEIN"/>
    <property type="match status" value="1"/>
</dbReference>
<evidence type="ECO:0000259" key="2">
    <source>
        <dbReference type="PROSITE" id="PS50943"/>
    </source>
</evidence>
<dbReference type="SUPFAM" id="SSF47413">
    <property type="entry name" value="lambda repressor-like DNA-binding domains"/>
    <property type="match status" value="1"/>
</dbReference>
<sequence>MSSSSDDPSADLSHRIRLERSGRGWSLADLAQRSGVSKAMLSAIERGETSPTAALLVRIAAAFDLTLSALIARAEKAQGRLLRAAEQPQWRDPATGYVRRHVSPSSDSPLELIRVEMPAGQSVSFPAASYTFVRHLIWLIDGRLDFHEGSLVHEMHAGDCLELGPPTDCTFHAPGPAPAVYLVVVLRR</sequence>
<dbReference type="CDD" id="cd02209">
    <property type="entry name" value="cupin_XRE_C"/>
    <property type="match status" value="1"/>
</dbReference>
<dbReference type="InterPro" id="IPR050807">
    <property type="entry name" value="TransReg_Diox_bact_type"/>
</dbReference>
<dbReference type="Proteomes" id="UP000241229">
    <property type="component" value="Unassembled WGS sequence"/>
</dbReference>
<comment type="caution">
    <text evidence="3">The sequence shown here is derived from an EMBL/GenBank/DDBJ whole genome shotgun (WGS) entry which is preliminary data.</text>
</comment>
<evidence type="ECO:0000256" key="1">
    <source>
        <dbReference type="ARBA" id="ARBA00023125"/>
    </source>
</evidence>
<dbReference type="Gene3D" id="1.10.260.40">
    <property type="entry name" value="lambda repressor-like DNA-binding domains"/>
    <property type="match status" value="1"/>
</dbReference>
<dbReference type="InterPro" id="IPR010982">
    <property type="entry name" value="Lambda_DNA-bd_dom_sf"/>
</dbReference>
<gene>
    <name evidence="3" type="ORF">C7I84_26255</name>
</gene>
<keyword evidence="4" id="KW-1185">Reference proteome</keyword>
<dbReference type="SMART" id="SM00530">
    <property type="entry name" value="HTH_XRE"/>
    <property type="match status" value="1"/>
</dbReference>
<dbReference type="GO" id="GO:0005829">
    <property type="term" value="C:cytosol"/>
    <property type="evidence" value="ECO:0007669"/>
    <property type="project" value="TreeGrafter"/>
</dbReference>
<evidence type="ECO:0000313" key="4">
    <source>
        <dbReference type="Proteomes" id="UP000241229"/>
    </source>
</evidence>
<dbReference type="InterPro" id="IPR011051">
    <property type="entry name" value="RmlC_Cupin_sf"/>
</dbReference>